<protein>
    <submittedName>
        <fullName evidence="2">Uncharacterized protein</fullName>
    </submittedName>
</protein>
<dbReference type="Proteomes" id="UP000694892">
    <property type="component" value="Unassembled WGS sequence"/>
</dbReference>
<evidence type="ECO:0000313" key="2">
    <source>
        <dbReference type="EMBL" id="OCT55365.1"/>
    </source>
</evidence>
<dbReference type="AlphaFoldDB" id="A0A974BNG9"/>
<feature type="region of interest" description="Disordered" evidence="1">
    <location>
        <begin position="27"/>
        <end position="54"/>
    </location>
</feature>
<sequence>MNVQPGPRSPTASSIIFTLSDRTSARVSFKSSHEGHQHIGVNRTPKRPTGPLHTYYNNALQHAAFTSSSQEF</sequence>
<proteinExistence type="predicted"/>
<organism evidence="2">
    <name type="scientific">Xenopus laevis</name>
    <name type="common">African clawed frog</name>
    <dbReference type="NCBI Taxonomy" id="8355"/>
    <lineage>
        <taxon>Eukaryota</taxon>
        <taxon>Metazoa</taxon>
        <taxon>Chordata</taxon>
        <taxon>Craniata</taxon>
        <taxon>Vertebrata</taxon>
        <taxon>Euteleostomi</taxon>
        <taxon>Amphibia</taxon>
        <taxon>Batrachia</taxon>
        <taxon>Anura</taxon>
        <taxon>Pipoidea</taxon>
        <taxon>Pipidae</taxon>
        <taxon>Xenopodinae</taxon>
        <taxon>Xenopus</taxon>
        <taxon>Xenopus</taxon>
    </lineage>
</organism>
<reference evidence="2" key="1">
    <citation type="submission" date="2016-05" db="EMBL/GenBank/DDBJ databases">
        <title>WGS assembly of Xenopus laevis.</title>
        <authorList>
            <person name="Session A."/>
            <person name="Uno Y."/>
            <person name="Kwon T."/>
            <person name="Chapman J."/>
            <person name="Toyoda A."/>
            <person name="Takahashi S."/>
            <person name="Fukui A."/>
            <person name="Hikosaka A."/>
            <person name="Putnam N."/>
            <person name="Stites J."/>
            <person name="Van Heeringen S."/>
            <person name="Quigley I."/>
            <person name="Heinz S."/>
            <person name="Hellsten U."/>
            <person name="Lyons J."/>
            <person name="Suzuki A."/>
            <person name="Kondo M."/>
            <person name="Ogino H."/>
            <person name="Ochi H."/>
            <person name="Bogdanovic O."/>
            <person name="Lister R."/>
            <person name="Georgiou G."/>
            <person name="Paranjpe S."/>
            <person name="Van Kruijsbergen I."/>
            <person name="Mozaffari S."/>
            <person name="Shu S."/>
            <person name="Schmutz J."/>
            <person name="Jenkins J."/>
            <person name="Grimwood J."/>
            <person name="Carlson J."/>
            <person name="Mitros T."/>
            <person name="Simakov O."/>
            <person name="Heald R."/>
            <person name="Miller K."/>
            <person name="Haudenschild C."/>
            <person name="Kuroki Y."/>
            <person name="Tanaka T."/>
            <person name="Michiue T."/>
            <person name="Watanabe M."/>
            <person name="Kinoshita T."/>
            <person name="Ohta Y."/>
            <person name="Mawaribuchi S."/>
            <person name="Suzuki Y."/>
            <person name="Haramoto Y."/>
            <person name="Yamamoto T."/>
            <person name="Takagi C."/>
            <person name="Kitzman J."/>
            <person name="Shendure J."/>
            <person name="Nakayama T."/>
            <person name="Izutsu Y."/>
            <person name="Robert J."/>
            <person name="Dichmann D."/>
            <person name="Flajnik M."/>
            <person name="Houston D."/>
            <person name="Marcotte E."/>
            <person name="Wallingford J."/>
            <person name="Ito Y."/>
            <person name="Asashima M."/>
            <person name="Ueno N."/>
            <person name="Matsuda Y."/>
            <person name="Jan Veenstra G."/>
            <person name="Fujiyama A."/>
            <person name="Harland R."/>
            <person name="Taira M."/>
            <person name="Rokhsar D.S."/>
        </authorList>
    </citation>
    <scope>NUCLEOTIDE SEQUENCE</scope>
    <source>
        <strain evidence="2">J</strain>
        <tissue evidence="2">Blood</tissue>
    </source>
</reference>
<gene>
    <name evidence="2" type="ORF">XELAEV_18002711mg</name>
</gene>
<name>A0A974BNG9_XENLA</name>
<evidence type="ECO:0000256" key="1">
    <source>
        <dbReference type="SAM" id="MobiDB-lite"/>
    </source>
</evidence>
<accession>A0A974BNG9</accession>
<dbReference type="EMBL" id="KV497099">
    <property type="protein sequence ID" value="OCT55365.1"/>
    <property type="molecule type" value="Genomic_DNA"/>
</dbReference>